<evidence type="ECO:0000313" key="2">
    <source>
        <dbReference type="EMBL" id="KEJ82531.1"/>
    </source>
</evidence>
<dbReference type="Proteomes" id="UP000053232">
    <property type="component" value="Unassembled WGS sequence"/>
</dbReference>
<keyword evidence="3" id="KW-1185">Reference proteome</keyword>
<dbReference type="EMBL" id="ARYC01017637">
    <property type="protein sequence ID" value="KEJ82531.1"/>
    <property type="molecule type" value="Genomic_DNA"/>
</dbReference>
<feature type="region of interest" description="Disordered" evidence="1">
    <location>
        <begin position="438"/>
        <end position="459"/>
    </location>
</feature>
<gene>
    <name evidence="2" type="ORF">OXYTRIMIC_611</name>
</gene>
<protein>
    <submittedName>
        <fullName evidence="2">Uncharacterized protein</fullName>
    </submittedName>
</protein>
<name>A0A073HZC4_9SPIT</name>
<sequence length="648" mass="74205">MLSPDNRVSNDIIPFLSSQTPELDMQQLSPKIQAYFAPTHTLDAAIFEARLRCLLDNMTVGERSKKEIHDVVATIFGDNVTTHHREIVEHSIEMRAAVRKLTFPTEGTYMCEGGNDETMDQTLRSRTTLPNRADTPEVRGGGPMQTQQYKLKTATTQNISDVGPIHDMRDQLETTPSAKPGGGCEYPLPGHSSLGALSPDLSKKLNNLLEQIEKKKKQVINCQPIHRQPLGNQSLPQRKSQRLTDTQLQEMYVRASRDQKHLQEYYLMTLSKLTAAERREQEAKREQVNLIMLGLDAIKRSRESRLKDEARNHSCCLHHFARSRMFQRTMYQKHSIYCLLKPEVNGYFSTAISKLRPLVERLLNSANDAMSLQMSRLFKDTLQTNKFSKRTLRLVHASREYARTHRMNSSNQTRQANGDTTTTQKVYKTIWGMDQSGGSGRIPIRNPDKVTKETSQTLASSYSVEELKRNDYTNSYSLQRPHGDSLSIPTGEHTQAQKMVEAVQITKSNLIYSKYVSKTLITTNGLRNRMSSIMKKLKSLKLLDDGSDDWKVPLIKLFRAMIQEWRQVLKSKKQDVNHQLISQERLPNEWELLDMKDILDPIAQKQISKKERLLKNVQSNLNKPKRTSRSIAFLLQQQEALHGELHLA</sequence>
<dbReference type="AlphaFoldDB" id="A0A073HZC4"/>
<organism evidence="2 3">
    <name type="scientific">Oxytricha trifallax</name>
    <dbReference type="NCBI Taxonomy" id="1172189"/>
    <lineage>
        <taxon>Eukaryota</taxon>
        <taxon>Sar</taxon>
        <taxon>Alveolata</taxon>
        <taxon>Ciliophora</taxon>
        <taxon>Intramacronucleata</taxon>
        <taxon>Spirotrichea</taxon>
        <taxon>Stichotrichia</taxon>
        <taxon>Sporadotrichida</taxon>
        <taxon>Oxytrichidae</taxon>
        <taxon>Oxytrichinae</taxon>
        <taxon>Oxytricha</taxon>
    </lineage>
</organism>
<proteinExistence type="predicted"/>
<reference evidence="3" key="1">
    <citation type="journal article" date="2014" name="Cell">
        <title>The Architecture of a Scrambled Genome Reveals Massive Levels of Genomic Rearrangement during Development.</title>
        <authorList>
            <person name="Chen X."/>
            <person name="Bracht J.R."/>
            <person name="Goldman A.D."/>
            <person name="Dolzhenko E."/>
            <person name="Clay D.M."/>
            <person name="Swart E.C."/>
            <person name="Perlman D.H."/>
            <person name="Doak T.G."/>
            <person name="Stuart A."/>
            <person name="Amemiya C.T."/>
            <person name="Sebra R.P."/>
            <person name="Landweber L.F."/>
        </authorList>
    </citation>
    <scope>NUCLEOTIDE SEQUENCE [LARGE SCALE GENOMIC DNA]</scope>
    <source>
        <strain evidence="3">JRB310</strain>
    </source>
</reference>
<accession>A0A073HZC4</accession>
<comment type="caution">
    <text evidence="2">The sequence shown here is derived from an EMBL/GenBank/DDBJ whole genome shotgun (WGS) entry which is preliminary data.</text>
</comment>
<evidence type="ECO:0000313" key="3">
    <source>
        <dbReference type="Proteomes" id="UP000053232"/>
    </source>
</evidence>
<evidence type="ECO:0000256" key="1">
    <source>
        <dbReference type="SAM" id="MobiDB-lite"/>
    </source>
</evidence>